<evidence type="ECO:0000313" key="12">
    <source>
        <dbReference type="Proteomes" id="UP000184499"/>
    </source>
</evidence>
<protein>
    <recommendedName>
        <fullName evidence="10">Zn(2)-C6 fungal-type domain-containing protein</fullName>
    </recommendedName>
</protein>
<dbReference type="Pfam" id="PF03902">
    <property type="entry name" value="Gal4_dimer"/>
    <property type="match status" value="1"/>
</dbReference>
<dbReference type="EMBL" id="KV878714">
    <property type="protein sequence ID" value="OJJ65641.1"/>
    <property type="molecule type" value="Genomic_DNA"/>
</dbReference>
<dbReference type="Pfam" id="PF04082">
    <property type="entry name" value="Fungal_trans"/>
    <property type="match status" value="1"/>
</dbReference>
<evidence type="ECO:0000256" key="6">
    <source>
        <dbReference type="ARBA" id="ARBA00023159"/>
    </source>
</evidence>
<dbReference type="PANTHER" id="PTHR47424">
    <property type="entry name" value="REGULATORY PROTEIN GAL4"/>
    <property type="match status" value="1"/>
</dbReference>
<dbReference type="InterPro" id="IPR051127">
    <property type="entry name" value="Fungal_SecMet_Regulators"/>
</dbReference>
<keyword evidence="8" id="KW-0539">Nucleus</keyword>
<reference evidence="12" key="1">
    <citation type="journal article" date="2017" name="Genome Biol.">
        <title>Comparative genomics reveals high biological diversity and specific adaptations in the industrially and medically important fungal genus Aspergillus.</title>
        <authorList>
            <person name="de Vries R.P."/>
            <person name="Riley R."/>
            <person name="Wiebenga A."/>
            <person name="Aguilar-Osorio G."/>
            <person name="Amillis S."/>
            <person name="Uchima C.A."/>
            <person name="Anderluh G."/>
            <person name="Asadollahi M."/>
            <person name="Askin M."/>
            <person name="Barry K."/>
            <person name="Battaglia E."/>
            <person name="Bayram O."/>
            <person name="Benocci T."/>
            <person name="Braus-Stromeyer S.A."/>
            <person name="Caldana C."/>
            <person name="Canovas D."/>
            <person name="Cerqueira G.C."/>
            <person name="Chen F."/>
            <person name="Chen W."/>
            <person name="Choi C."/>
            <person name="Clum A."/>
            <person name="Dos Santos R.A."/>
            <person name="Damasio A.R."/>
            <person name="Diallinas G."/>
            <person name="Emri T."/>
            <person name="Fekete E."/>
            <person name="Flipphi M."/>
            <person name="Freyberg S."/>
            <person name="Gallo A."/>
            <person name="Gournas C."/>
            <person name="Habgood R."/>
            <person name="Hainaut M."/>
            <person name="Harispe M.L."/>
            <person name="Henrissat B."/>
            <person name="Hilden K.S."/>
            <person name="Hope R."/>
            <person name="Hossain A."/>
            <person name="Karabika E."/>
            <person name="Karaffa L."/>
            <person name="Karanyi Z."/>
            <person name="Krasevec N."/>
            <person name="Kuo A."/>
            <person name="Kusch H."/>
            <person name="LaButti K."/>
            <person name="Lagendijk E.L."/>
            <person name="Lapidus A."/>
            <person name="Levasseur A."/>
            <person name="Lindquist E."/>
            <person name="Lipzen A."/>
            <person name="Logrieco A.F."/>
            <person name="MacCabe A."/>
            <person name="Maekelae M.R."/>
            <person name="Malavazi I."/>
            <person name="Melin P."/>
            <person name="Meyer V."/>
            <person name="Mielnichuk N."/>
            <person name="Miskei M."/>
            <person name="Molnar A.P."/>
            <person name="Mule G."/>
            <person name="Ngan C.Y."/>
            <person name="Orejas M."/>
            <person name="Orosz E."/>
            <person name="Ouedraogo J.P."/>
            <person name="Overkamp K.M."/>
            <person name="Park H.-S."/>
            <person name="Perrone G."/>
            <person name="Piumi F."/>
            <person name="Punt P.J."/>
            <person name="Ram A.F."/>
            <person name="Ramon A."/>
            <person name="Rauscher S."/>
            <person name="Record E."/>
            <person name="Riano-Pachon D.M."/>
            <person name="Robert V."/>
            <person name="Roehrig J."/>
            <person name="Ruller R."/>
            <person name="Salamov A."/>
            <person name="Salih N.S."/>
            <person name="Samson R.A."/>
            <person name="Sandor E."/>
            <person name="Sanguinetti M."/>
            <person name="Schuetze T."/>
            <person name="Sepcic K."/>
            <person name="Shelest E."/>
            <person name="Sherlock G."/>
            <person name="Sophianopoulou V."/>
            <person name="Squina F.M."/>
            <person name="Sun H."/>
            <person name="Susca A."/>
            <person name="Todd R.B."/>
            <person name="Tsang A."/>
            <person name="Unkles S.E."/>
            <person name="van de Wiele N."/>
            <person name="van Rossen-Uffink D."/>
            <person name="Oliveira J.V."/>
            <person name="Vesth T.C."/>
            <person name="Visser J."/>
            <person name="Yu J.-H."/>
            <person name="Zhou M."/>
            <person name="Andersen M.R."/>
            <person name="Archer D.B."/>
            <person name="Baker S.E."/>
            <person name="Benoit I."/>
            <person name="Brakhage A.A."/>
            <person name="Braus G.H."/>
            <person name="Fischer R."/>
            <person name="Frisvad J.C."/>
            <person name="Goldman G.H."/>
            <person name="Houbraken J."/>
            <person name="Oakley B."/>
            <person name="Pocsi I."/>
            <person name="Scazzocchio C."/>
            <person name="Seiboth B."/>
            <person name="vanKuyk P.A."/>
            <person name="Wortman J."/>
            <person name="Dyer P.S."/>
            <person name="Grigoriev I.V."/>
        </authorList>
    </citation>
    <scope>NUCLEOTIDE SEQUENCE [LARGE SCALE GENOMIC DNA]</scope>
    <source>
        <strain evidence="12">CBS 101740 / IMI 381727 / IBT 21946</strain>
    </source>
</reference>
<evidence type="ECO:0000256" key="7">
    <source>
        <dbReference type="ARBA" id="ARBA00023163"/>
    </source>
</evidence>
<dbReference type="GO" id="GO:0006351">
    <property type="term" value="P:DNA-templated transcription"/>
    <property type="evidence" value="ECO:0007669"/>
    <property type="project" value="InterPro"/>
</dbReference>
<keyword evidence="3" id="KW-0862">Zinc</keyword>
<dbReference type="Gene3D" id="4.10.240.10">
    <property type="entry name" value="Zn(2)-C6 fungal-type DNA-binding domain"/>
    <property type="match status" value="1"/>
</dbReference>
<dbReference type="InterPro" id="IPR001138">
    <property type="entry name" value="Zn2Cys6_DnaBD"/>
</dbReference>
<keyword evidence="5" id="KW-0238">DNA-binding</keyword>
<dbReference type="GO" id="GO:0008270">
    <property type="term" value="F:zinc ion binding"/>
    <property type="evidence" value="ECO:0007669"/>
    <property type="project" value="InterPro"/>
</dbReference>
<keyword evidence="12" id="KW-1185">Reference proteome</keyword>
<sequence length="644" mass="73151">MTANAMNGASDLEQVSLGRNSHIPACIECRARKAKCTKSRPSCAHCKLLQKPCVYPDKVVRSPLTRQHLTEVENRLEIVETALKKLFPGGAIESIIQSLINDPPDLQALSDPASTGSNPMSEIPLDIDIQDVAPLSTVSEEDPLLTAFMNRSTDLEMDLSALPDSNLSNLRPSISGPFIPDEEQLIRAYFEHYHPVFPFIHEATFRRQYATRPDLTSDPGWLALRDIVLAIGAWCLQDTDNWVYSHSLSQRAKRRLDCFSIIDQPSIDVIQALLLTSDYYQRYGQPRDGWTILGIATRMAISLGLHQEPSDDHSLLAKEIRRRVWWSVYCFDSCASKIFGLPLLLPDDKLITVKPVSNIADEDLTELSITHPVERDEWTIYSGLILQSSYHHMANDIYYRILSSDNVTVEDVTTYEQIINNWHNNLSWCTRQTVADQLPTWAIHARDRQMLCDRSLRLLIHRPALLNWFRRKQISRGQIDLREHSNERQCRASGLSLARGTIRLTSRLVQDQQYSIVTLPFILYSIFHAVLVPIIHLKADPSVPESITWLQDINEAQQTLSRLSVQQDALATHFLLVMNGLISTSTQPVEIDSQPTRPESLQPNDLQTRTTNIFGNEELRLLRPDSVRRTSSSPAFSEWLHVCP</sequence>
<dbReference type="FunFam" id="4.10.240.10:FF:000009">
    <property type="entry name" value="C6 transcription factor (Gal4)"/>
    <property type="match status" value="1"/>
</dbReference>
<gene>
    <name evidence="11" type="ORF">ASPBRDRAFT_70272</name>
</gene>
<accession>A0A1L9U1U0</accession>
<feature type="domain" description="Zn(2)-C6 fungal-type" evidence="10">
    <location>
        <begin position="25"/>
        <end position="55"/>
    </location>
</feature>
<proteinExistence type="predicted"/>
<dbReference type="Pfam" id="PF00172">
    <property type="entry name" value="Zn_clus"/>
    <property type="match status" value="1"/>
</dbReference>
<dbReference type="GO" id="GO:0005634">
    <property type="term" value="C:nucleus"/>
    <property type="evidence" value="ECO:0007669"/>
    <property type="project" value="UniProtKB-SubCell"/>
</dbReference>
<dbReference type="CDD" id="cd00067">
    <property type="entry name" value="GAL4"/>
    <property type="match status" value="1"/>
</dbReference>
<dbReference type="PROSITE" id="PS00463">
    <property type="entry name" value="ZN2_CY6_FUNGAL_1"/>
    <property type="match status" value="1"/>
</dbReference>
<dbReference type="OrthoDB" id="3364175at2759"/>
<evidence type="ECO:0000256" key="2">
    <source>
        <dbReference type="ARBA" id="ARBA00022723"/>
    </source>
</evidence>
<comment type="subcellular location">
    <subcellularLocation>
        <location evidence="1">Nucleus</location>
    </subcellularLocation>
</comment>
<keyword evidence="9" id="KW-0119">Carbohydrate metabolism</keyword>
<dbReference type="GO" id="GO:0000981">
    <property type="term" value="F:DNA-binding transcription factor activity, RNA polymerase II-specific"/>
    <property type="evidence" value="ECO:0007669"/>
    <property type="project" value="InterPro"/>
</dbReference>
<dbReference type="PANTHER" id="PTHR47424:SF3">
    <property type="entry name" value="REGULATORY PROTEIN GAL4"/>
    <property type="match status" value="1"/>
</dbReference>
<dbReference type="InterPro" id="IPR036864">
    <property type="entry name" value="Zn2-C6_fun-type_DNA-bd_sf"/>
</dbReference>
<keyword evidence="7" id="KW-0804">Transcription</keyword>
<keyword evidence="2" id="KW-0479">Metal-binding</keyword>
<name>A0A1L9U1U0_ASPBC</name>
<dbReference type="CDD" id="cd14654">
    <property type="entry name" value="ZIP_Gal4"/>
    <property type="match status" value="1"/>
</dbReference>
<keyword evidence="6" id="KW-0010">Activator</keyword>
<organism evidence="11 12">
    <name type="scientific">Aspergillus brasiliensis (strain CBS 101740 / IMI 381727 / IBT 21946)</name>
    <dbReference type="NCBI Taxonomy" id="767769"/>
    <lineage>
        <taxon>Eukaryota</taxon>
        <taxon>Fungi</taxon>
        <taxon>Dikarya</taxon>
        <taxon>Ascomycota</taxon>
        <taxon>Pezizomycotina</taxon>
        <taxon>Eurotiomycetes</taxon>
        <taxon>Eurotiomycetidae</taxon>
        <taxon>Eurotiales</taxon>
        <taxon>Aspergillaceae</taxon>
        <taxon>Aspergillus</taxon>
        <taxon>Aspergillus subgen. Circumdati</taxon>
    </lineage>
</organism>
<dbReference type="STRING" id="767769.A0A1L9U1U0"/>
<evidence type="ECO:0000256" key="3">
    <source>
        <dbReference type="ARBA" id="ARBA00022833"/>
    </source>
</evidence>
<dbReference type="AlphaFoldDB" id="A0A1L9U1U0"/>
<dbReference type="OMA" id="NSHIPAC"/>
<dbReference type="Gene3D" id="1.20.5.170">
    <property type="match status" value="1"/>
</dbReference>
<evidence type="ECO:0000313" key="11">
    <source>
        <dbReference type="EMBL" id="OJJ65641.1"/>
    </source>
</evidence>
<dbReference type="PROSITE" id="PS50048">
    <property type="entry name" value="ZN2_CY6_FUNGAL_2"/>
    <property type="match status" value="1"/>
</dbReference>
<dbReference type="SUPFAM" id="SSF57701">
    <property type="entry name" value="Zn2/Cys6 DNA-binding domain"/>
    <property type="match status" value="1"/>
</dbReference>
<dbReference type="SMART" id="SM00066">
    <property type="entry name" value="GAL4"/>
    <property type="match status" value="1"/>
</dbReference>
<dbReference type="VEuPathDB" id="FungiDB:ASPBRDRAFT_70272"/>
<dbReference type="InterPro" id="IPR005600">
    <property type="entry name" value="Gal4_dimer_dom"/>
</dbReference>
<dbReference type="CDD" id="cd12148">
    <property type="entry name" value="fungal_TF_MHR"/>
    <property type="match status" value="1"/>
</dbReference>
<evidence type="ECO:0000256" key="5">
    <source>
        <dbReference type="ARBA" id="ARBA00023125"/>
    </source>
</evidence>
<dbReference type="SMART" id="SM00906">
    <property type="entry name" value="Fungal_trans"/>
    <property type="match status" value="1"/>
</dbReference>
<dbReference type="RefSeq" id="XP_067472892.1">
    <property type="nucleotide sequence ID" value="XM_067629063.1"/>
</dbReference>
<evidence type="ECO:0000259" key="10">
    <source>
        <dbReference type="PROSITE" id="PS50048"/>
    </source>
</evidence>
<evidence type="ECO:0000256" key="8">
    <source>
        <dbReference type="ARBA" id="ARBA00023242"/>
    </source>
</evidence>
<keyword evidence="4" id="KW-0805">Transcription regulation</keyword>
<evidence type="ECO:0000256" key="4">
    <source>
        <dbReference type="ARBA" id="ARBA00023015"/>
    </source>
</evidence>
<dbReference type="InterPro" id="IPR007219">
    <property type="entry name" value="XnlR_reg_dom"/>
</dbReference>
<dbReference type="GO" id="GO:0000435">
    <property type="term" value="P:positive regulation of transcription from RNA polymerase II promoter by galactose"/>
    <property type="evidence" value="ECO:0007669"/>
    <property type="project" value="TreeGrafter"/>
</dbReference>
<dbReference type="GO" id="GO:0000978">
    <property type="term" value="F:RNA polymerase II cis-regulatory region sequence-specific DNA binding"/>
    <property type="evidence" value="ECO:0007669"/>
    <property type="project" value="TreeGrafter"/>
</dbReference>
<dbReference type="Proteomes" id="UP000184499">
    <property type="component" value="Unassembled WGS sequence"/>
</dbReference>
<evidence type="ECO:0000256" key="1">
    <source>
        <dbReference type="ARBA" id="ARBA00004123"/>
    </source>
</evidence>
<evidence type="ECO:0000256" key="9">
    <source>
        <dbReference type="ARBA" id="ARBA00023277"/>
    </source>
</evidence>
<dbReference type="GeneID" id="93581550"/>